<keyword evidence="3" id="KW-1185">Reference proteome</keyword>
<reference evidence="2 3" key="1">
    <citation type="submission" date="2016-09" db="EMBL/GenBank/DDBJ databases">
        <title>Complete genome of Desulfosporosinus sp. OL.</title>
        <authorList>
            <person name="Mardanov A."/>
            <person name="Beletsky A."/>
            <person name="Panova A."/>
            <person name="Karnachuk O."/>
            <person name="Ravin N."/>
        </authorList>
    </citation>
    <scope>NUCLEOTIDE SEQUENCE [LARGE SCALE GENOMIC DNA]</scope>
    <source>
        <strain evidence="2 3">OL</strain>
    </source>
</reference>
<dbReference type="OrthoDB" id="1798735at2"/>
<dbReference type="AlphaFoldDB" id="A0A1Q8QZQ7"/>
<keyword evidence="1" id="KW-0472">Membrane</keyword>
<dbReference type="Gene3D" id="1.20.810.10">
    <property type="entry name" value="Cytochrome Bc1 Complex, Chain C"/>
    <property type="match status" value="1"/>
</dbReference>
<dbReference type="Proteomes" id="UP000186102">
    <property type="component" value="Unassembled WGS sequence"/>
</dbReference>
<feature type="transmembrane region" description="Helical" evidence="1">
    <location>
        <begin position="94"/>
        <end position="115"/>
    </location>
</feature>
<gene>
    <name evidence="2" type="ORF">DSOL_1242</name>
</gene>
<dbReference type="EMBL" id="MLBF01000006">
    <property type="protein sequence ID" value="OLN32796.1"/>
    <property type="molecule type" value="Genomic_DNA"/>
</dbReference>
<evidence type="ECO:0000313" key="3">
    <source>
        <dbReference type="Proteomes" id="UP000186102"/>
    </source>
</evidence>
<evidence type="ECO:0000256" key="1">
    <source>
        <dbReference type="SAM" id="Phobius"/>
    </source>
</evidence>
<organism evidence="2 3">
    <name type="scientific">Desulfosporosinus metallidurans</name>
    <dbReference type="NCBI Taxonomy" id="1888891"/>
    <lineage>
        <taxon>Bacteria</taxon>
        <taxon>Bacillati</taxon>
        <taxon>Bacillota</taxon>
        <taxon>Clostridia</taxon>
        <taxon>Eubacteriales</taxon>
        <taxon>Desulfitobacteriaceae</taxon>
        <taxon>Desulfosporosinus</taxon>
    </lineage>
</organism>
<name>A0A1Q8QZQ7_9FIRM</name>
<dbReference type="InterPro" id="IPR027387">
    <property type="entry name" value="Cytb/b6-like_sf"/>
</dbReference>
<sequence>MARSPIRHLKEKEGIATLFFLVVCTALALEFTPSVGTSNLAPAVTHAVAPWIFGPFQVLLLYLPPWLGALIVPILIISGFSGLPWLVDYIGIKWGQMIFSTLFGFVLLLLLWFMVKELWWI</sequence>
<protein>
    <submittedName>
        <fullName evidence="2">Uncharacterized protein</fullName>
    </submittedName>
</protein>
<proteinExistence type="predicted"/>
<dbReference type="RefSeq" id="WP_075363981.1">
    <property type="nucleotide sequence ID" value="NZ_MLBF01000006.1"/>
</dbReference>
<dbReference type="STRING" id="1888891.DSOL_1242"/>
<keyword evidence="1" id="KW-1133">Transmembrane helix</keyword>
<keyword evidence="1" id="KW-0812">Transmembrane</keyword>
<comment type="caution">
    <text evidence="2">The sequence shown here is derived from an EMBL/GenBank/DDBJ whole genome shotgun (WGS) entry which is preliminary data.</text>
</comment>
<accession>A0A1Q8QZQ7</accession>
<feature type="transmembrane region" description="Helical" evidence="1">
    <location>
        <begin position="63"/>
        <end position="87"/>
    </location>
</feature>
<evidence type="ECO:0000313" key="2">
    <source>
        <dbReference type="EMBL" id="OLN32796.1"/>
    </source>
</evidence>